<feature type="domain" description="RING-type" evidence="12">
    <location>
        <begin position="382"/>
        <end position="581"/>
    </location>
</feature>
<dbReference type="Proteomes" id="UP001243330">
    <property type="component" value="Unassembled WGS sequence"/>
</dbReference>
<feature type="compositionally biased region" description="Polar residues" evidence="10">
    <location>
        <begin position="54"/>
        <end position="72"/>
    </location>
</feature>
<evidence type="ECO:0000256" key="5">
    <source>
        <dbReference type="ARBA" id="ARBA00022737"/>
    </source>
</evidence>
<feature type="compositionally biased region" description="Low complexity" evidence="10">
    <location>
        <begin position="349"/>
        <end position="361"/>
    </location>
</feature>
<feature type="region of interest" description="Disordered" evidence="10">
    <location>
        <begin position="835"/>
        <end position="883"/>
    </location>
</feature>
<feature type="compositionally biased region" description="Basic residues" evidence="10">
    <location>
        <begin position="267"/>
        <end position="284"/>
    </location>
</feature>
<dbReference type="EC" id="2.3.2.31" evidence="2"/>
<dbReference type="CDD" id="cd20335">
    <property type="entry name" value="BRcat_RBR"/>
    <property type="match status" value="1"/>
</dbReference>
<dbReference type="PROSITE" id="PS50089">
    <property type="entry name" value="ZF_RING_2"/>
    <property type="match status" value="1"/>
</dbReference>
<dbReference type="Gene3D" id="3.30.40.10">
    <property type="entry name" value="Zinc/RING finger domain, C3HC4 (zinc finger)"/>
    <property type="match status" value="1"/>
</dbReference>
<dbReference type="PANTHER" id="PTHR11685">
    <property type="entry name" value="RBR FAMILY RING FINGER AND IBR DOMAIN-CONTAINING"/>
    <property type="match status" value="1"/>
</dbReference>
<evidence type="ECO:0000259" key="12">
    <source>
        <dbReference type="PROSITE" id="PS51873"/>
    </source>
</evidence>
<evidence type="ECO:0000256" key="7">
    <source>
        <dbReference type="ARBA" id="ARBA00022786"/>
    </source>
</evidence>
<evidence type="ECO:0000259" key="11">
    <source>
        <dbReference type="PROSITE" id="PS50089"/>
    </source>
</evidence>
<keyword evidence="14" id="KW-1185">Reference proteome</keyword>
<keyword evidence="8" id="KW-0862">Zinc</keyword>
<comment type="catalytic activity">
    <reaction evidence="1">
        <text>[E2 ubiquitin-conjugating enzyme]-S-ubiquitinyl-L-cysteine + [acceptor protein]-L-lysine = [E2 ubiquitin-conjugating enzyme]-L-cysteine + [acceptor protein]-N(6)-ubiquitinyl-L-lysine.</text>
        <dbReference type="EC" id="2.3.2.31"/>
    </reaction>
</comment>
<feature type="region of interest" description="Disordered" evidence="10">
    <location>
        <begin position="1"/>
        <end position="376"/>
    </location>
</feature>
<dbReference type="AlphaFoldDB" id="A0AAD9EBV3"/>
<dbReference type="GO" id="GO:0016567">
    <property type="term" value="P:protein ubiquitination"/>
    <property type="evidence" value="ECO:0007669"/>
    <property type="project" value="InterPro"/>
</dbReference>
<accession>A0AAD9EBV3</accession>
<feature type="region of interest" description="Disordered" evidence="10">
    <location>
        <begin position="611"/>
        <end position="631"/>
    </location>
</feature>
<feature type="compositionally biased region" description="Basic and acidic residues" evidence="10">
    <location>
        <begin position="866"/>
        <end position="883"/>
    </location>
</feature>
<feature type="compositionally biased region" description="Basic and acidic residues" evidence="10">
    <location>
        <begin position="1"/>
        <end position="11"/>
    </location>
</feature>
<feature type="region of interest" description="Disordered" evidence="10">
    <location>
        <begin position="743"/>
        <end position="792"/>
    </location>
</feature>
<dbReference type="Gene3D" id="1.20.120.1750">
    <property type="match status" value="1"/>
</dbReference>
<keyword evidence="4" id="KW-0479">Metal-binding</keyword>
<sequence length="883" mass="100721">MAYRDVEDWHRTTTRRRYPQGPLPVADHGWRAGGETSLDSLPYRRPKDLIQGPEITSSPGRNRTSRNSSGASATVIETMPVPVLSRAPVTETYRRGRYPAADYAYDDFGETESPTPGRRVSPRRARSPRAAQPFRPRRPYARERSSTSSESGTDTETDEESATSISTQEEKRQRRHERAKREKERGKHEKRTHRLVLEERRLPPEERKKKTPKRRRKIKEIVYVEEDDDESTVHTPRQSRQSLDERSRSPLRHRSRLSRSASERHFSRQRSHSPARRPSQHRPPAKTYEMVSKPPTSSKRLAYGTLPYRGDSDVGPSRPSRRHQSDVVYRDSRMIRRSHTLSGAASQVTSHSTASSTKHSSNFMGQRLARSVRSRSPEKPVKMAQCMICMDEHRSSKVPKLKCGHRMCESCLEWRFQLSITDPQSMPPRCCTPDVIPLKYVERLLSSDFKMNWNRKYLEYSTRNRIYCSSRRCGAWIRPSDIYRRGSRKCGSCRVCGTDVCCSCKGKWHSSRDCPDDEDTTRFLEQAKEAGWQRCYKCNHMIELEEGCNHMTCRCGAQFCMICGVKWKNCDCPWFNYDTNHDTTDADRLPDVQFPAVIPRLERLDLTMTSRGMRPALRSGPSPRSRSQDYEDRLVRRFQDNRDDDTRRFSSYGDDDVLDRGYGELTGANTTIGNYASDDYRREADDVFVSGPPVPPAPTPPAAFERPTPTDYMSGVNRARGLPQDTMSQRDSMGQRLAERFSEFRSSPGGPSRSGMMGPPPPHTISPLGPMTASPMGPPPPLTAPLGMGHPPPMPMLRRHTMEEELYNSARTMRPSERVVHGRVAHDYEAEAAIHATPSRRHPHAEPKSSTLAGLTGPGRGMNRVFEWRNHVHPGDPEDGSRA</sequence>
<dbReference type="EMBL" id="JAQOWY010000442">
    <property type="protein sequence ID" value="KAK1841997.1"/>
    <property type="molecule type" value="Genomic_DNA"/>
</dbReference>
<feature type="compositionally biased region" description="Low complexity" evidence="10">
    <location>
        <begin position="745"/>
        <end position="757"/>
    </location>
</feature>
<gene>
    <name evidence="13" type="ORF">CCHR01_15382</name>
</gene>
<comment type="caution">
    <text evidence="13">The sequence shown here is derived from an EMBL/GenBank/DDBJ whole genome shotgun (WGS) entry which is preliminary data.</text>
</comment>
<dbReference type="PROSITE" id="PS00518">
    <property type="entry name" value="ZF_RING_1"/>
    <property type="match status" value="1"/>
</dbReference>
<reference evidence="13" key="1">
    <citation type="submission" date="2023-01" db="EMBL/GenBank/DDBJ databases">
        <title>Colletotrichum chrysophilum M932 genome sequence.</title>
        <authorList>
            <person name="Baroncelli R."/>
        </authorList>
    </citation>
    <scope>NUCLEOTIDE SEQUENCE</scope>
    <source>
        <strain evidence="13">M932</strain>
    </source>
</reference>
<dbReference type="InterPro" id="IPR013083">
    <property type="entry name" value="Znf_RING/FYVE/PHD"/>
</dbReference>
<evidence type="ECO:0000256" key="2">
    <source>
        <dbReference type="ARBA" id="ARBA00012251"/>
    </source>
</evidence>
<dbReference type="InterPro" id="IPR017907">
    <property type="entry name" value="Znf_RING_CS"/>
</dbReference>
<evidence type="ECO:0000256" key="9">
    <source>
        <dbReference type="PROSITE-ProRule" id="PRU00175"/>
    </source>
</evidence>
<keyword evidence="6 9" id="KW-0863">Zinc-finger</keyword>
<dbReference type="PROSITE" id="PS51873">
    <property type="entry name" value="TRIAD"/>
    <property type="match status" value="1"/>
</dbReference>
<dbReference type="InterPro" id="IPR002867">
    <property type="entry name" value="IBR_dom"/>
</dbReference>
<evidence type="ECO:0000256" key="10">
    <source>
        <dbReference type="SAM" id="MobiDB-lite"/>
    </source>
</evidence>
<feature type="compositionally biased region" description="Basic and acidic residues" evidence="10">
    <location>
        <begin position="195"/>
        <end position="208"/>
    </location>
</feature>
<feature type="compositionally biased region" description="Basic and acidic residues" evidence="10">
    <location>
        <begin position="323"/>
        <end position="334"/>
    </location>
</feature>
<dbReference type="InterPro" id="IPR044066">
    <property type="entry name" value="TRIAD_supradom"/>
</dbReference>
<proteinExistence type="predicted"/>
<dbReference type="SUPFAM" id="SSF57850">
    <property type="entry name" value="RING/U-box"/>
    <property type="match status" value="2"/>
</dbReference>
<dbReference type="GO" id="GO:0008270">
    <property type="term" value="F:zinc ion binding"/>
    <property type="evidence" value="ECO:0007669"/>
    <property type="project" value="UniProtKB-KW"/>
</dbReference>
<protein>
    <recommendedName>
        <fullName evidence="2">RBR-type E3 ubiquitin transferase</fullName>
        <ecNumber evidence="2">2.3.2.31</ecNumber>
    </recommendedName>
</protein>
<dbReference type="InterPro" id="IPR001841">
    <property type="entry name" value="Znf_RING"/>
</dbReference>
<evidence type="ECO:0000256" key="1">
    <source>
        <dbReference type="ARBA" id="ARBA00001798"/>
    </source>
</evidence>
<dbReference type="InterPro" id="IPR031127">
    <property type="entry name" value="E3_UB_ligase_RBR"/>
</dbReference>
<feature type="domain" description="RING-type" evidence="11">
    <location>
        <begin position="386"/>
        <end position="430"/>
    </location>
</feature>
<dbReference type="Pfam" id="PF01485">
    <property type="entry name" value="IBR"/>
    <property type="match status" value="2"/>
</dbReference>
<dbReference type="CDD" id="cd22584">
    <property type="entry name" value="Rcat_RBR_unk"/>
    <property type="match status" value="1"/>
</dbReference>
<keyword evidence="5" id="KW-0677">Repeat</keyword>
<keyword evidence="3" id="KW-0808">Transferase</keyword>
<evidence type="ECO:0000256" key="6">
    <source>
        <dbReference type="ARBA" id="ARBA00022771"/>
    </source>
</evidence>
<name>A0AAD9EBV3_9PEZI</name>
<feature type="compositionally biased region" description="Basic residues" evidence="10">
    <location>
        <begin position="209"/>
        <end position="218"/>
    </location>
</feature>
<keyword evidence="7" id="KW-0833">Ubl conjugation pathway</keyword>
<evidence type="ECO:0000256" key="8">
    <source>
        <dbReference type="ARBA" id="ARBA00022833"/>
    </source>
</evidence>
<evidence type="ECO:0000256" key="3">
    <source>
        <dbReference type="ARBA" id="ARBA00022679"/>
    </source>
</evidence>
<dbReference type="GO" id="GO:0061630">
    <property type="term" value="F:ubiquitin protein ligase activity"/>
    <property type="evidence" value="ECO:0007669"/>
    <property type="project" value="UniProtKB-EC"/>
</dbReference>
<organism evidence="13 14">
    <name type="scientific">Colletotrichum chrysophilum</name>
    <dbReference type="NCBI Taxonomy" id="1836956"/>
    <lineage>
        <taxon>Eukaryota</taxon>
        <taxon>Fungi</taxon>
        <taxon>Dikarya</taxon>
        <taxon>Ascomycota</taxon>
        <taxon>Pezizomycotina</taxon>
        <taxon>Sordariomycetes</taxon>
        <taxon>Hypocreomycetidae</taxon>
        <taxon>Glomerellales</taxon>
        <taxon>Glomerellaceae</taxon>
        <taxon>Colletotrichum</taxon>
        <taxon>Colletotrichum gloeosporioides species complex</taxon>
    </lineage>
</organism>
<evidence type="ECO:0000256" key="4">
    <source>
        <dbReference type="ARBA" id="ARBA00022723"/>
    </source>
</evidence>
<evidence type="ECO:0000313" key="14">
    <source>
        <dbReference type="Proteomes" id="UP001243330"/>
    </source>
</evidence>
<evidence type="ECO:0000313" key="13">
    <source>
        <dbReference type="EMBL" id="KAK1841997.1"/>
    </source>
</evidence>